<dbReference type="Proteomes" id="UP000054018">
    <property type="component" value="Unassembled WGS sequence"/>
</dbReference>
<feature type="compositionally biased region" description="Low complexity" evidence="5">
    <location>
        <begin position="24"/>
        <end position="34"/>
    </location>
</feature>
<dbReference type="OrthoDB" id="2655948at2759"/>
<evidence type="ECO:0000313" key="7">
    <source>
        <dbReference type="Proteomes" id="UP000054018"/>
    </source>
</evidence>
<dbReference type="AlphaFoldDB" id="A0A0C9Y8G8"/>
<evidence type="ECO:0000256" key="1">
    <source>
        <dbReference type="ARBA" id="ARBA00022723"/>
    </source>
</evidence>
<dbReference type="GO" id="GO:0008270">
    <property type="term" value="F:zinc ion binding"/>
    <property type="evidence" value="ECO:0007669"/>
    <property type="project" value="UniProtKB-KW"/>
</dbReference>
<feature type="coiled-coil region" evidence="4">
    <location>
        <begin position="49"/>
        <end position="86"/>
    </location>
</feature>
<proteinExistence type="predicted"/>
<dbReference type="InterPro" id="IPR017907">
    <property type="entry name" value="Znf_RING_CS"/>
</dbReference>
<keyword evidence="3" id="KW-0862">Zinc</keyword>
<feature type="compositionally biased region" description="Polar residues" evidence="5">
    <location>
        <begin position="7"/>
        <end position="22"/>
    </location>
</feature>
<dbReference type="EMBL" id="KN833757">
    <property type="protein sequence ID" value="KIK20955.1"/>
    <property type="molecule type" value="Genomic_DNA"/>
</dbReference>
<dbReference type="SUPFAM" id="SSF57850">
    <property type="entry name" value="RING/U-box"/>
    <property type="match status" value="1"/>
</dbReference>
<reference evidence="7" key="2">
    <citation type="submission" date="2015-01" db="EMBL/GenBank/DDBJ databases">
        <title>Evolutionary Origins and Diversification of the Mycorrhizal Mutualists.</title>
        <authorList>
            <consortium name="DOE Joint Genome Institute"/>
            <consortium name="Mycorrhizal Genomics Consortium"/>
            <person name="Kohler A."/>
            <person name="Kuo A."/>
            <person name="Nagy L.G."/>
            <person name="Floudas D."/>
            <person name="Copeland A."/>
            <person name="Barry K.W."/>
            <person name="Cichocki N."/>
            <person name="Veneault-Fourrey C."/>
            <person name="LaButti K."/>
            <person name="Lindquist E.A."/>
            <person name="Lipzen A."/>
            <person name="Lundell T."/>
            <person name="Morin E."/>
            <person name="Murat C."/>
            <person name="Riley R."/>
            <person name="Ohm R."/>
            <person name="Sun H."/>
            <person name="Tunlid A."/>
            <person name="Henrissat B."/>
            <person name="Grigoriev I.V."/>
            <person name="Hibbett D.S."/>
            <person name="Martin F."/>
        </authorList>
    </citation>
    <scope>NUCLEOTIDE SEQUENCE [LARGE SCALE GENOMIC DNA]</scope>
    <source>
        <strain evidence="7">441</strain>
    </source>
</reference>
<dbReference type="STRING" id="765257.A0A0C9Y8G8"/>
<keyword evidence="1" id="KW-0479">Metal-binding</keyword>
<evidence type="ECO:0008006" key="8">
    <source>
        <dbReference type="Google" id="ProtNLM"/>
    </source>
</evidence>
<sequence>MPAVRSCVQTPKHSPRNSQPRSKPTPSAPSTTTADCCPNDLPQKIAQILQYFEEEVVRSQEEARAAEEAQVAAEKAKSDTKEAEERQLIHSVPVHHHPCKSSEMPVVECGHTFCYDCLRKWFHRCLLEQVGWRDIPTHLKEAPMMAAKLKELFEEKYIYMAWYTCPAITCRVSVERKSIKVDIAKHMIGAVNSTLGVPTCQVNSNSLLPHPANVWADIFYEDDKKE</sequence>
<evidence type="ECO:0000256" key="3">
    <source>
        <dbReference type="ARBA" id="ARBA00022833"/>
    </source>
</evidence>
<keyword evidence="7" id="KW-1185">Reference proteome</keyword>
<dbReference type="Gene3D" id="3.30.40.10">
    <property type="entry name" value="Zinc/RING finger domain, C3HC4 (zinc finger)"/>
    <property type="match status" value="1"/>
</dbReference>
<keyword evidence="2" id="KW-0863">Zinc-finger</keyword>
<evidence type="ECO:0000256" key="4">
    <source>
        <dbReference type="SAM" id="Coils"/>
    </source>
</evidence>
<reference evidence="6 7" key="1">
    <citation type="submission" date="2014-04" db="EMBL/GenBank/DDBJ databases">
        <authorList>
            <consortium name="DOE Joint Genome Institute"/>
            <person name="Kuo A."/>
            <person name="Kohler A."/>
            <person name="Costa M.D."/>
            <person name="Nagy L.G."/>
            <person name="Floudas D."/>
            <person name="Copeland A."/>
            <person name="Barry K.W."/>
            <person name="Cichocki N."/>
            <person name="Veneault-Fourrey C."/>
            <person name="LaButti K."/>
            <person name="Lindquist E.A."/>
            <person name="Lipzen A."/>
            <person name="Lundell T."/>
            <person name="Morin E."/>
            <person name="Murat C."/>
            <person name="Sun H."/>
            <person name="Tunlid A."/>
            <person name="Henrissat B."/>
            <person name="Grigoriev I.V."/>
            <person name="Hibbett D.S."/>
            <person name="Martin F."/>
            <person name="Nordberg H.P."/>
            <person name="Cantor M.N."/>
            <person name="Hua S.X."/>
        </authorList>
    </citation>
    <scope>NUCLEOTIDE SEQUENCE [LARGE SCALE GENOMIC DNA]</scope>
    <source>
        <strain evidence="6 7">441</strain>
    </source>
</reference>
<evidence type="ECO:0000256" key="5">
    <source>
        <dbReference type="SAM" id="MobiDB-lite"/>
    </source>
</evidence>
<protein>
    <recommendedName>
        <fullName evidence="8">RING-type domain-containing protein</fullName>
    </recommendedName>
</protein>
<accession>A0A0C9Y8G8</accession>
<evidence type="ECO:0000256" key="2">
    <source>
        <dbReference type="ARBA" id="ARBA00022771"/>
    </source>
</evidence>
<feature type="region of interest" description="Disordered" evidence="5">
    <location>
        <begin position="1"/>
        <end position="39"/>
    </location>
</feature>
<dbReference type="HOGENOM" id="CLU_1225199_0_0_1"/>
<gene>
    <name evidence="6" type="ORF">PISMIDRAFT_12589</name>
</gene>
<dbReference type="PROSITE" id="PS00518">
    <property type="entry name" value="ZF_RING_1"/>
    <property type="match status" value="1"/>
</dbReference>
<evidence type="ECO:0000313" key="6">
    <source>
        <dbReference type="EMBL" id="KIK20955.1"/>
    </source>
</evidence>
<dbReference type="InterPro" id="IPR013083">
    <property type="entry name" value="Znf_RING/FYVE/PHD"/>
</dbReference>
<name>A0A0C9Y8G8_9AGAM</name>
<keyword evidence="4" id="KW-0175">Coiled coil</keyword>
<organism evidence="6 7">
    <name type="scientific">Pisolithus microcarpus 441</name>
    <dbReference type="NCBI Taxonomy" id="765257"/>
    <lineage>
        <taxon>Eukaryota</taxon>
        <taxon>Fungi</taxon>
        <taxon>Dikarya</taxon>
        <taxon>Basidiomycota</taxon>
        <taxon>Agaricomycotina</taxon>
        <taxon>Agaricomycetes</taxon>
        <taxon>Agaricomycetidae</taxon>
        <taxon>Boletales</taxon>
        <taxon>Sclerodermatineae</taxon>
        <taxon>Pisolithaceae</taxon>
        <taxon>Pisolithus</taxon>
    </lineage>
</organism>